<feature type="domain" description="Integrase zinc-binding" evidence="1">
    <location>
        <begin position="2"/>
        <end position="31"/>
    </location>
</feature>
<dbReference type="WBParaSite" id="nRc.2.0.1.t03908-RA">
    <property type="protein sequence ID" value="nRc.2.0.1.t03908-RA"/>
    <property type="gene ID" value="nRc.2.0.1.g03908"/>
</dbReference>
<dbReference type="InterPro" id="IPR041588">
    <property type="entry name" value="Integrase_H2C2"/>
</dbReference>
<dbReference type="Proteomes" id="UP000887565">
    <property type="component" value="Unplaced"/>
</dbReference>
<dbReference type="AlphaFoldDB" id="A0A915HPM9"/>
<reference evidence="3" key="1">
    <citation type="submission" date="2022-11" db="UniProtKB">
        <authorList>
            <consortium name="WormBaseParasite"/>
        </authorList>
    </citation>
    <scope>IDENTIFICATION</scope>
</reference>
<sequence length="62" mass="7292">MLVAIKNHFWWPRMEEAICKWIKGCKICQLTLQHMLPPPPLLLIQPTHPFEIVTMDIINISL</sequence>
<dbReference type="Pfam" id="PF17921">
    <property type="entry name" value="Integrase_H2C2"/>
    <property type="match status" value="1"/>
</dbReference>
<proteinExistence type="predicted"/>
<name>A0A915HPM9_ROMCU</name>
<organism evidence="2 3">
    <name type="scientific">Romanomermis culicivorax</name>
    <name type="common">Nematode worm</name>
    <dbReference type="NCBI Taxonomy" id="13658"/>
    <lineage>
        <taxon>Eukaryota</taxon>
        <taxon>Metazoa</taxon>
        <taxon>Ecdysozoa</taxon>
        <taxon>Nematoda</taxon>
        <taxon>Enoplea</taxon>
        <taxon>Dorylaimia</taxon>
        <taxon>Mermithida</taxon>
        <taxon>Mermithoidea</taxon>
        <taxon>Mermithidae</taxon>
        <taxon>Romanomermis</taxon>
    </lineage>
</organism>
<protein>
    <submittedName>
        <fullName evidence="3">Integrase zinc-binding domain-containing protein</fullName>
    </submittedName>
</protein>
<keyword evidence="2" id="KW-1185">Reference proteome</keyword>
<dbReference type="Gene3D" id="1.10.340.70">
    <property type="match status" value="1"/>
</dbReference>
<accession>A0A915HPM9</accession>
<evidence type="ECO:0000313" key="2">
    <source>
        <dbReference type="Proteomes" id="UP000887565"/>
    </source>
</evidence>
<evidence type="ECO:0000313" key="3">
    <source>
        <dbReference type="WBParaSite" id="nRc.2.0.1.t03908-RA"/>
    </source>
</evidence>
<evidence type="ECO:0000259" key="1">
    <source>
        <dbReference type="Pfam" id="PF17921"/>
    </source>
</evidence>